<dbReference type="RefSeq" id="WP_013759681.1">
    <property type="nucleotide sequence ID" value="NC_015500.1"/>
</dbReference>
<sequence length="98" mass="11133">MKIFIREAGKPPLYFILPTRLLLNRCTALITERAVTAAYRRHTEPDTPEIPETPRAPYVTAKQLNALFAELLRIKRIHGRLELVNVRAADGTKVLVTL</sequence>
<dbReference type="HOGENOM" id="CLU_2332781_0_0_12"/>
<proteinExistence type="predicted"/>
<name>F4LP03_TREBD</name>
<dbReference type="Proteomes" id="UP000006546">
    <property type="component" value="Chromosome"/>
</dbReference>
<organism evidence="1 2">
    <name type="scientific">Treponema brennaborense (strain DSM 12168 / CIP 105900 / DD5/3)</name>
    <dbReference type="NCBI Taxonomy" id="906968"/>
    <lineage>
        <taxon>Bacteria</taxon>
        <taxon>Pseudomonadati</taxon>
        <taxon>Spirochaetota</taxon>
        <taxon>Spirochaetia</taxon>
        <taxon>Spirochaetales</taxon>
        <taxon>Treponemataceae</taxon>
        <taxon>Treponema</taxon>
    </lineage>
</organism>
<evidence type="ECO:0000313" key="1">
    <source>
        <dbReference type="EMBL" id="AEE17980.1"/>
    </source>
</evidence>
<dbReference type="KEGG" id="tbe:Trebr_2576"/>
<accession>F4LP03</accession>
<dbReference type="STRING" id="906968.Trebr_2576"/>
<reference evidence="2" key="1">
    <citation type="submission" date="2011-04" db="EMBL/GenBank/DDBJ databases">
        <title>The complete genome of Treponema brennaborense DSM 12168.</title>
        <authorList>
            <person name="Lucas S."/>
            <person name="Han J."/>
            <person name="Lapidus A."/>
            <person name="Bruce D."/>
            <person name="Goodwin L."/>
            <person name="Pitluck S."/>
            <person name="Peters L."/>
            <person name="Kyrpides N."/>
            <person name="Mavromatis K."/>
            <person name="Ivanova N."/>
            <person name="Mikhailova N."/>
            <person name="Pagani I."/>
            <person name="Teshima H."/>
            <person name="Detter J.C."/>
            <person name="Tapia R."/>
            <person name="Han C."/>
            <person name="Land M."/>
            <person name="Hauser L."/>
            <person name="Markowitz V."/>
            <person name="Cheng J.-F."/>
            <person name="Hugenholtz P."/>
            <person name="Woyke T."/>
            <person name="Wu D."/>
            <person name="Gronow S."/>
            <person name="Wellnitz S."/>
            <person name="Brambilla E."/>
            <person name="Klenk H.-P."/>
            <person name="Eisen J.A."/>
        </authorList>
    </citation>
    <scope>NUCLEOTIDE SEQUENCE [LARGE SCALE GENOMIC DNA]</scope>
    <source>
        <strain evidence="2">DSM 12168 / CIP 105900 / DD5/3</strain>
    </source>
</reference>
<gene>
    <name evidence="1" type="ordered locus">Trebr_2576</name>
</gene>
<protein>
    <submittedName>
        <fullName evidence="1">Uncharacterized protein</fullName>
    </submittedName>
</protein>
<evidence type="ECO:0000313" key="2">
    <source>
        <dbReference type="Proteomes" id="UP000006546"/>
    </source>
</evidence>
<dbReference type="EMBL" id="CP002696">
    <property type="protein sequence ID" value="AEE17980.1"/>
    <property type="molecule type" value="Genomic_DNA"/>
</dbReference>
<dbReference type="AlphaFoldDB" id="F4LP03"/>
<keyword evidence="2" id="KW-1185">Reference proteome</keyword>